<evidence type="ECO:0000313" key="3">
    <source>
        <dbReference type="EMBL" id="CAH0045703.1"/>
    </source>
</evidence>
<evidence type="ECO:0000256" key="1">
    <source>
        <dbReference type="SAM" id="MobiDB-lite"/>
    </source>
</evidence>
<dbReference type="Proteomes" id="UP000775872">
    <property type="component" value="Unassembled WGS sequence"/>
</dbReference>
<protein>
    <submittedName>
        <fullName evidence="3">Uncharacterized protein</fullName>
    </submittedName>
</protein>
<dbReference type="AlphaFoldDB" id="A0A9N9YWS1"/>
<dbReference type="EMBL" id="CABFOC020000013">
    <property type="protein sequence ID" value="CAH0045703.1"/>
    <property type="molecule type" value="Genomic_DNA"/>
</dbReference>
<feature type="compositionally biased region" description="Low complexity" evidence="1">
    <location>
        <begin position="151"/>
        <end position="162"/>
    </location>
</feature>
<feature type="compositionally biased region" description="Basic residues" evidence="1">
    <location>
        <begin position="129"/>
        <end position="150"/>
    </location>
</feature>
<evidence type="ECO:0000313" key="4">
    <source>
        <dbReference type="Proteomes" id="UP000775872"/>
    </source>
</evidence>
<feature type="signal peptide" evidence="2">
    <location>
        <begin position="1"/>
        <end position="19"/>
    </location>
</feature>
<organism evidence="3 4">
    <name type="scientific">Clonostachys solani</name>
    <dbReference type="NCBI Taxonomy" id="160281"/>
    <lineage>
        <taxon>Eukaryota</taxon>
        <taxon>Fungi</taxon>
        <taxon>Dikarya</taxon>
        <taxon>Ascomycota</taxon>
        <taxon>Pezizomycotina</taxon>
        <taxon>Sordariomycetes</taxon>
        <taxon>Hypocreomycetidae</taxon>
        <taxon>Hypocreales</taxon>
        <taxon>Bionectriaceae</taxon>
        <taxon>Clonostachys</taxon>
    </lineage>
</organism>
<feature type="compositionally biased region" description="Polar residues" evidence="1">
    <location>
        <begin position="104"/>
        <end position="113"/>
    </location>
</feature>
<accession>A0A9N9YWS1</accession>
<gene>
    <name evidence="3" type="ORF">CSOL1703_00012333</name>
</gene>
<name>A0A9N9YWS1_9HYPO</name>
<evidence type="ECO:0000256" key="2">
    <source>
        <dbReference type="SAM" id="SignalP"/>
    </source>
</evidence>
<keyword evidence="2" id="KW-0732">Signal</keyword>
<feature type="chain" id="PRO_5040378769" evidence="2">
    <location>
        <begin position="20"/>
        <end position="162"/>
    </location>
</feature>
<proteinExistence type="predicted"/>
<keyword evidence="4" id="KW-1185">Reference proteome</keyword>
<sequence>MTLQPLFLVFILMAASISAMRVQVAAKWGKTMGQRTSKLVEIADSRADSVVAGMGTWSQGRYQAHVKTDSRGRGVPPMLIINPTRDASNANEGHAMVAEMQSLMRQNANSRSPSPAPATGVNSAPPKKAPPKKAPPKKAPSKKAPSKQGKRSYYIRSRYNNY</sequence>
<comment type="caution">
    <text evidence="3">The sequence shown here is derived from an EMBL/GenBank/DDBJ whole genome shotgun (WGS) entry which is preliminary data.</text>
</comment>
<reference evidence="3" key="1">
    <citation type="submission" date="2021-10" db="EMBL/GenBank/DDBJ databases">
        <authorList>
            <person name="Piombo E."/>
        </authorList>
    </citation>
    <scope>NUCLEOTIDE SEQUENCE</scope>
</reference>
<feature type="region of interest" description="Disordered" evidence="1">
    <location>
        <begin position="104"/>
        <end position="162"/>
    </location>
</feature>